<gene>
    <name evidence="1" type="ORF">DZF91_14020</name>
</gene>
<evidence type="ECO:0000313" key="2">
    <source>
        <dbReference type="Proteomes" id="UP000261811"/>
    </source>
</evidence>
<dbReference type="Proteomes" id="UP000261811">
    <property type="component" value="Unassembled WGS sequence"/>
</dbReference>
<dbReference type="RefSeq" id="WP_117357911.1">
    <property type="nucleotide sequence ID" value="NZ_QURH01000238.1"/>
</dbReference>
<comment type="caution">
    <text evidence="1">The sequence shown here is derived from an EMBL/GenBank/DDBJ whole genome shotgun (WGS) entry which is preliminary data.</text>
</comment>
<dbReference type="EMBL" id="QURH01000238">
    <property type="protein sequence ID" value="RFU41027.1"/>
    <property type="molecule type" value="Genomic_DNA"/>
</dbReference>
<name>A0A372JLY3_9ACTN</name>
<reference evidence="1 2" key="1">
    <citation type="submission" date="2018-08" db="EMBL/GenBank/DDBJ databases">
        <title>Actinomadura jelena sp. nov., a novel Actinomycete isolated from soil in Chad.</title>
        <authorList>
            <person name="Shi L."/>
        </authorList>
    </citation>
    <scope>NUCLEOTIDE SEQUENCE [LARGE SCALE GENOMIC DNA]</scope>
    <source>
        <strain evidence="1 2">NEAU-G17</strain>
    </source>
</reference>
<organism evidence="1 2">
    <name type="scientific">Actinomadura logoneensis</name>
    <dbReference type="NCBI Taxonomy" id="2293572"/>
    <lineage>
        <taxon>Bacteria</taxon>
        <taxon>Bacillati</taxon>
        <taxon>Actinomycetota</taxon>
        <taxon>Actinomycetes</taxon>
        <taxon>Streptosporangiales</taxon>
        <taxon>Thermomonosporaceae</taxon>
        <taxon>Actinomadura</taxon>
    </lineage>
</organism>
<evidence type="ECO:0000313" key="1">
    <source>
        <dbReference type="EMBL" id="RFU41027.1"/>
    </source>
</evidence>
<accession>A0A372JLY3</accession>
<keyword evidence="2" id="KW-1185">Reference proteome</keyword>
<dbReference type="AlphaFoldDB" id="A0A372JLY3"/>
<dbReference type="OrthoDB" id="4246860at2"/>
<protein>
    <submittedName>
        <fullName evidence="1">Uncharacterized protein</fullName>
    </submittedName>
</protein>
<sequence>MSTEQWRDQLTHAFEVLLGRPLGDFDQDADYAAYFGGNLIDELDFMRDAAWTSPAALRGDEPVVWESPVFDLDEPVPTFDASRSVFEFGKDGLPPEFEADLASAAFAGRLVLGADLADLLDAHDLAGADLEGTWTVCRPRLVSDGTLYDAMRAATSLGAGPESLLPFEAEPAAEWQEALAGLEPPGLAAHLGFFCTDGDEGLAYLGADPRVQDRFTPEGGTVIAHWEEGQDQVELTVVRLPGRASGPRPTP</sequence>
<proteinExistence type="predicted"/>